<dbReference type="InterPro" id="IPR013783">
    <property type="entry name" value="Ig-like_fold"/>
</dbReference>
<proteinExistence type="predicted"/>
<dbReference type="CDD" id="cd00170">
    <property type="entry name" value="SEC14"/>
    <property type="match status" value="1"/>
</dbReference>
<keyword evidence="2" id="KW-0812">Transmembrane</keyword>
<dbReference type="PROSITE" id="PS50202">
    <property type="entry name" value="MSP"/>
    <property type="match status" value="1"/>
</dbReference>
<keyword evidence="2" id="KW-0472">Membrane</keyword>
<accession>A0ABM1N021</accession>
<dbReference type="PROSITE" id="PS50191">
    <property type="entry name" value="CRAL_TRIO"/>
    <property type="match status" value="1"/>
</dbReference>
<protein>
    <submittedName>
        <fullName evidence="6">Motile sperm domain-containing protein 2-like</fullName>
    </submittedName>
</protein>
<dbReference type="InterPro" id="IPR001251">
    <property type="entry name" value="CRAL-TRIO_dom"/>
</dbReference>
<dbReference type="SUPFAM" id="SSF52087">
    <property type="entry name" value="CRAL/TRIO domain"/>
    <property type="match status" value="1"/>
</dbReference>
<dbReference type="InterPro" id="IPR036865">
    <property type="entry name" value="CRAL-TRIO_dom_sf"/>
</dbReference>
<dbReference type="InterPro" id="IPR000535">
    <property type="entry name" value="MSP_dom"/>
</dbReference>
<feature type="transmembrane region" description="Helical" evidence="2">
    <location>
        <begin position="168"/>
        <end position="189"/>
    </location>
</feature>
<name>A0ABM1N021_NICVS</name>
<dbReference type="GeneID" id="108565298"/>
<keyword evidence="2" id="KW-1133">Transmembrane helix</keyword>
<dbReference type="SMART" id="SM00516">
    <property type="entry name" value="SEC14"/>
    <property type="match status" value="1"/>
</dbReference>
<sequence>MSITQAAIDELRSSFLSNQGKIDSNVHPADLARAKNDDNWLKRFLMHHDGDQQLALNMMWDVMEWRKTFGTNDITESTVKMDYLVDGGFFSRGRDKDGAAIFIFKCKKHTKGSKNSDDLKRLVVYWIERLERQEKGQPITLFFDMEGCGLSNMDMEFTQYLIGLFKLYYPYFLNYIIIFEMAWILNAAFKVIKSLLPEKAVQKIKMLKKADIDSYVPLDQALKCWGGQDDYIYSFESEVINETPPLQHSTTNKKVHFADGSRASTASGDKDADADLRISPTSIINFVLDGGEYSSTLELQNVSNQNLSYKMKTTAPEKFRVKPSVGVLSPGERESVVVAIHPAFQLNGFAKDKFLVMYVPVDKPNMPYQDIVDLWKNSSNTKGAKQHVLRSTLDGPADASKSVTNGQTASSLSQGSGKQQPMEQKLQSDMSALLNGQKQMKKDVNQMQMLLYIIICMLVVVGSMLVYVVKHMNDGNGDQLGAIPDQSQL</sequence>
<gene>
    <name evidence="6" type="primary">LOC108565298</name>
</gene>
<dbReference type="Proteomes" id="UP000695000">
    <property type="component" value="Unplaced"/>
</dbReference>
<dbReference type="SUPFAM" id="SSF46938">
    <property type="entry name" value="CRAL/TRIO N-terminal domain"/>
    <property type="match status" value="1"/>
</dbReference>
<dbReference type="SUPFAM" id="SSF49354">
    <property type="entry name" value="PapD-like"/>
    <property type="match status" value="1"/>
</dbReference>
<dbReference type="RefSeq" id="XP_017780171.1">
    <property type="nucleotide sequence ID" value="XM_017924682.1"/>
</dbReference>
<dbReference type="PANTHER" id="PTHR46384:SF1">
    <property type="entry name" value="MOTILE SPERM DOMAIN-CONTAINING PROTEIN 2"/>
    <property type="match status" value="1"/>
</dbReference>
<dbReference type="Gene3D" id="3.40.525.10">
    <property type="entry name" value="CRAL-TRIO lipid binding domain"/>
    <property type="match status" value="1"/>
</dbReference>
<feature type="transmembrane region" description="Helical" evidence="2">
    <location>
        <begin position="449"/>
        <end position="469"/>
    </location>
</feature>
<evidence type="ECO:0000259" key="4">
    <source>
        <dbReference type="PROSITE" id="PS50202"/>
    </source>
</evidence>
<dbReference type="InterPro" id="IPR036273">
    <property type="entry name" value="CRAL/TRIO_N_dom_sf"/>
</dbReference>
<evidence type="ECO:0000313" key="6">
    <source>
        <dbReference type="RefSeq" id="XP_017780171.1"/>
    </source>
</evidence>
<dbReference type="PANTHER" id="PTHR46384">
    <property type="entry name" value="MOTILE SPERM DOMAIN-CONTAINING PROTEIN 2"/>
    <property type="match status" value="1"/>
</dbReference>
<evidence type="ECO:0000256" key="2">
    <source>
        <dbReference type="SAM" id="Phobius"/>
    </source>
</evidence>
<feature type="region of interest" description="Disordered" evidence="1">
    <location>
        <begin position="394"/>
        <end position="426"/>
    </location>
</feature>
<keyword evidence="5" id="KW-1185">Reference proteome</keyword>
<reference evidence="6" key="1">
    <citation type="submission" date="2025-08" db="UniProtKB">
        <authorList>
            <consortium name="RefSeq"/>
        </authorList>
    </citation>
    <scope>IDENTIFICATION</scope>
    <source>
        <tissue evidence="6">Whole Larva</tissue>
    </source>
</reference>
<evidence type="ECO:0000259" key="3">
    <source>
        <dbReference type="PROSITE" id="PS50191"/>
    </source>
</evidence>
<feature type="domain" description="MSP" evidence="4">
    <location>
        <begin position="275"/>
        <end position="393"/>
    </location>
</feature>
<evidence type="ECO:0000313" key="5">
    <source>
        <dbReference type="Proteomes" id="UP000695000"/>
    </source>
</evidence>
<dbReference type="Pfam" id="PF00650">
    <property type="entry name" value="CRAL_TRIO"/>
    <property type="match status" value="1"/>
</dbReference>
<dbReference type="InterPro" id="IPR008962">
    <property type="entry name" value="PapD-like_sf"/>
</dbReference>
<evidence type="ECO:0000256" key="1">
    <source>
        <dbReference type="SAM" id="MobiDB-lite"/>
    </source>
</evidence>
<feature type="domain" description="CRAL-TRIO" evidence="3">
    <location>
        <begin position="77"/>
        <end position="233"/>
    </location>
</feature>
<organism evidence="5 6">
    <name type="scientific">Nicrophorus vespilloides</name>
    <name type="common">Boreal carrion beetle</name>
    <dbReference type="NCBI Taxonomy" id="110193"/>
    <lineage>
        <taxon>Eukaryota</taxon>
        <taxon>Metazoa</taxon>
        <taxon>Ecdysozoa</taxon>
        <taxon>Arthropoda</taxon>
        <taxon>Hexapoda</taxon>
        <taxon>Insecta</taxon>
        <taxon>Pterygota</taxon>
        <taxon>Neoptera</taxon>
        <taxon>Endopterygota</taxon>
        <taxon>Coleoptera</taxon>
        <taxon>Polyphaga</taxon>
        <taxon>Staphyliniformia</taxon>
        <taxon>Silphidae</taxon>
        <taxon>Nicrophorinae</taxon>
        <taxon>Nicrophorus</taxon>
    </lineage>
</organism>
<dbReference type="InterPro" id="IPR053012">
    <property type="entry name" value="ER-organelle_contact"/>
</dbReference>
<feature type="compositionally biased region" description="Polar residues" evidence="1">
    <location>
        <begin position="401"/>
        <end position="426"/>
    </location>
</feature>
<dbReference type="Pfam" id="PF00635">
    <property type="entry name" value="Motile_Sperm"/>
    <property type="match status" value="1"/>
</dbReference>
<dbReference type="Gene3D" id="2.60.40.10">
    <property type="entry name" value="Immunoglobulins"/>
    <property type="match status" value="1"/>
</dbReference>